<organism evidence="3 4">
    <name type="scientific">Rhodohalobacter sulfatireducens</name>
    <dbReference type="NCBI Taxonomy" id="2911366"/>
    <lineage>
        <taxon>Bacteria</taxon>
        <taxon>Pseudomonadati</taxon>
        <taxon>Balneolota</taxon>
        <taxon>Balneolia</taxon>
        <taxon>Balneolales</taxon>
        <taxon>Balneolaceae</taxon>
        <taxon>Rhodohalobacter</taxon>
    </lineage>
</organism>
<accession>A0ABS9KJD1</accession>
<evidence type="ECO:0000256" key="2">
    <source>
        <dbReference type="ARBA" id="ARBA00022679"/>
    </source>
</evidence>
<sequence>MRDDYIIEILGIQMYNRDLDTFVNHALEIISDEQPRENRCISATGAHGIIHAKKNEVFRETLNSFYSNLPDGMPGVWVGRGKGAKDMKRCYGPDLFAKFMKKSVKSDVGHFLCGGKEGVAEKLKKACGIKFGNQNIVGTYCPPFKKIDEYDYEMIAEEINKSGADVVWIGISTPKQEKFAKRLSEHTDVHFLITVGAAFDFHIGELRQAPSWMQKAGMEWLFRLIAEPRRLYRRYLEIVPAFLFYGIKDVITHKRSHRTKS</sequence>
<keyword evidence="1" id="KW-0328">Glycosyltransferase</keyword>
<dbReference type="Pfam" id="PF03808">
    <property type="entry name" value="Glyco_tran_WecG"/>
    <property type="match status" value="1"/>
</dbReference>
<name>A0ABS9KJD1_9BACT</name>
<dbReference type="PANTHER" id="PTHR34136:SF1">
    <property type="entry name" value="UDP-N-ACETYL-D-MANNOSAMINURONIC ACID TRANSFERASE"/>
    <property type="match status" value="1"/>
</dbReference>
<dbReference type="InterPro" id="IPR004629">
    <property type="entry name" value="WecG_TagA_CpsF"/>
</dbReference>
<dbReference type="NCBIfam" id="TIGR00696">
    <property type="entry name" value="wecG_tagA_cpsF"/>
    <property type="match status" value="1"/>
</dbReference>
<dbReference type="EMBL" id="JAKLWS010000052">
    <property type="protein sequence ID" value="MCG2590960.1"/>
    <property type="molecule type" value="Genomic_DNA"/>
</dbReference>
<dbReference type="PANTHER" id="PTHR34136">
    <property type="match status" value="1"/>
</dbReference>
<evidence type="ECO:0000256" key="1">
    <source>
        <dbReference type="ARBA" id="ARBA00022676"/>
    </source>
</evidence>
<comment type="caution">
    <text evidence="3">The sequence shown here is derived from an EMBL/GenBank/DDBJ whole genome shotgun (WGS) entry which is preliminary data.</text>
</comment>
<protein>
    <submittedName>
        <fullName evidence="3">WecB/TagA/CpsF family glycosyltransferase</fullName>
    </submittedName>
</protein>
<reference evidence="3" key="1">
    <citation type="submission" date="2022-01" db="EMBL/GenBank/DDBJ databases">
        <authorList>
            <person name="Wang Y."/>
        </authorList>
    </citation>
    <scope>NUCLEOTIDE SEQUENCE</scope>
    <source>
        <strain evidence="3">WB101</strain>
    </source>
</reference>
<evidence type="ECO:0000313" key="3">
    <source>
        <dbReference type="EMBL" id="MCG2590960.1"/>
    </source>
</evidence>
<dbReference type="Proteomes" id="UP001165366">
    <property type="component" value="Unassembled WGS sequence"/>
</dbReference>
<keyword evidence="4" id="KW-1185">Reference proteome</keyword>
<proteinExistence type="predicted"/>
<dbReference type="CDD" id="cd06533">
    <property type="entry name" value="Glyco_transf_WecG_TagA"/>
    <property type="match status" value="1"/>
</dbReference>
<dbReference type="RefSeq" id="WP_237856497.1">
    <property type="nucleotide sequence ID" value="NZ_JAKLWS010000052.1"/>
</dbReference>
<gene>
    <name evidence="3" type="ORF">L6773_20485</name>
</gene>
<evidence type="ECO:0000313" key="4">
    <source>
        <dbReference type="Proteomes" id="UP001165366"/>
    </source>
</evidence>
<keyword evidence="2" id="KW-0808">Transferase</keyword>
<reference evidence="3" key="2">
    <citation type="submission" date="2024-05" db="EMBL/GenBank/DDBJ databases">
        <title>Rhodohalobacter halophilus gen. nov., sp. nov., a moderately halophilic member of the family Balneolaceae.</title>
        <authorList>
            <person name="Xia J."/>
        </authorList>
    </citation>
    <scope>NUCLEOTIDE SEQUENCE</scope>
    <source>
        <strain evidence="3">WB101</strain>
    </source>
</reference>